<dbReference type="EMBL" id="JBBJBU010000007">
    <property type="protein sequence ID" value="KAK7204880.1"/>
    <property type="molecule type" value="Genomic_DNA"/>
</dbReference>
<dbReference type="InterPro" id="IPR036812">
    <property type="entry name" value="NAD(P)_OxRdtase_dom_sf"/>
</dbReference>
<dbReference type="PROSITE" id="PS00062">
    <property type="entry name" value="ALDOKETO_REDUCTASE_2"/>
    <property type="match status" value="1"/>
</dbReference>
<dbReference type="InterPro" id="IPR020471">
    <property type="entry name" value="AKR"/>
</dbReference>
<dbReference type="SUPFAM" id="SSF51430">
    <property type="entry name" value="NAD(P)-linked oxidoreductase"/>
    <property type="match status" value="1"/>
</dbReference>
<dbReference type="RefSeq" id="XP_064767913.1">
    <property type="nucleotide sequence ID" value="XM_064912912.1"/>
</dbReference>
<protein>
    <submittedName>
        <fullName evidence="3">NADP-dependent oxidoreductase domain-containing protein</fullName>
    </submittedName>
</protein>
<gene>
    <name evidence="3" type="ORF">BZA70DRAFT_280242</name>
</gene>
<accession>A0ABR1F4W7</accession>
<evidence type="ECO:0000313" key="4">
    <source>
        <dbReference type="Proteomes" id="UP001498771"/>
    </source>
</evidence>
<name>A0ABR1F4W7_9ASCO</name>
<proteinExistence type="predicted"/>
<dbReference type="Proteomes" id="UP001498771">
    <property type="component" value="Unassembled WGS sequence"/>
</dbReference>
<dbReference type="CDD" id="cd19071">
    <property type="entry name" value="AKR_AKR1-5-like"/>
    <property type="match status" value="1"/>
</dbReference>
<dbReference type="PROSITE" id="PS00798">
    <property type="entry name" value="ALDOKETO_REDUCTASE_1"/>
    <property type="match status" value="1"/>
</dbReference>
<sequence>MKSSFHLNSGYEMPAVGLGTWQSKPSEVENAVTVALQNGYRHIDGAAVYGNEQEVGRGIKAAGLPRDQFFVTSKLWNTHHRPEMVEKAIAKTLADLQLDYIDLYLIHWPVSFVPSENVFPCDPVTDEFLLDSEVSIVKDTWPALEKLVADGKVRSIGVSNFNQEKLDELLKNCKIPPAVNQIEAHAYLQQPDLLAYCTSKSVVVTAYSPLGNNIYNLPRVVDDPVVIDIARKLGRDPAQVLVSWAIQRGTVVLPKSVTPSRIISNLVTFDLSQEDFDKISSLEKHQRMNFPVRWGYDIFGEIGQQEAQIRAKKMAAERVAARKN</sequence>
<evidence type="ECO:0000313" key="3">
    <source>
        <dbReference type="EMBL" id="KAK7204880.1"/>
    </source>
</evidence>
<comment type="caution">
    <text evidence="3">The sequence shown here is derived from an EMBL/GenBank/DDBJ whole genome shotgun (WGS) entry which is preliminary data.</text>
</comment>
<evidence type="ECO:0000256" key="1">
    <source>
        <dbReference type="ARBA" id="ARBA00023002"/>
    </source>
</evidence>
<keyword evidence="1" id="KW-0560">Oxidoreductase</keyword>
<dbReference type="PIRSF" id="PIRSF000097">
    <property type="entry name" value="AKR"/>
    <property type="match status" value="1"/>
</dbReference>
<dbReference type="Pfam" id="PF00248">
    <property type="entry name" value="Aldo_ket_red"/>
    <property type="match status" value="1"/>
</dbReference>
<dbReference type="GeneID" id="90038424"/>
<dbReference type="PRINTS" id="PR00069">
    <property type="entry name" value="ALDKETRDTASE"/>
</dbReference>
<feature type="domain" description="NADP-dependent oxidoreductase" evidence="2">
    <location>
        <begin position="16"/>
        <end position="283"/>
    </location>
</feature>
<organism evidence="3 4">
    <name type="scientific">Myxozyma melibiosi</name>
    <dbReference type="NCBI Taxonomy" id="54550"/>
    <lineage>
        <taxon>Eukaryota</taxon>
        <taxon>Fungi</taxon>
        <taxon>Dikarya</taxon>
        <taxon>Ascomycota</taxon>
        <taxon>Saccharomycotina</taxon>
        <taxon>Lipomycetes</taxon>
        <taxon>Lipomycetales</taxon>
        <taxon>Lipomycetaceae</taxon>
        <taxon>Myxozyma</taxon>
    </lineage>
</organism>
<reference evidence="3 4" key="1">
    <citation type="submission" date="2024-03" db="EMBL/GenBank/DDBJ databases">
        <title>Genome-scale model development and genomic sequencing of the oleaginous clade Lipomyces.</title>
        <authorList>
            <consortium name="Lawrence Berkeley National Laboratory"/>
            <person name="Czajka J.J."/>
            <person name="Han Y."/>
            <person name="Kim J."/>
            <person name="Mondo S.J."/>
            <person name="Hofstad B.A."/>
            <person name="Robles A."/>
            <person name="Haridas S."/>
            <person name="Riley R."/>
            <person name="LaButti K."/>
            <person name="Pangilinan J."/>
            <person name="Andreopoulos W."/>
            <person name="Lipzen A."/>
            <person name="Yan J."/>
            <person name="Wang M."/>
            <person name="Ng V."/>
            <person name="Grigoriev I.V."/>
            <person name="Spatafora J.W."/>
            <person name="Magnuson J.K."/>
            <person name="Baker S.E."/>
            <person name="Pomraning K.R."/>
        </authorList>
    </citation>
    <scope>NUCLEOTIDE SEQUENCE [LARGE SCALE GENOMIC DNA]</scope>
    <source>
        <strain evidence="3 4">Phaff 52-87</strain>
    </source>
</reference>
<dbReference type="InterPro" id="IPR023210">
    <property type="entry name" value="NADP_OxRdtase_dom"/>
</dbReference>
<evidence type="ECO:0000259" key="2">
    <source>
        <dbReference type="Pfam" id="PF00248"/>
    </source>
</evidence>
<dbReference type="PANTHER" id="PTHR11732">
    <property type="entry name" value="ALDO/KETO REDUCTASE"/>
    <property type="match status" value="1"/>
</dbReference>
<keyword evidence="4" id="KW-1185">Reference proteome</keyword>
<dbReference type="Gene3D" id="3.20.20.100">
    <property type="entry name" value="NADP-dependent oxidoreductase domain"/>
    <property type="match status" value="1"/>
</dbReference>
<dbReference type="InterPro" id="IPR018170">
    <property type="entry name" value="Aldo/ket_reductase_CS"/>
</dbReference>